<dbReference type="NCBIfam" id="TIGR00426">
    <property type="entry name" value="competence protein ComEA helix-hairpin-helix repeat region"/>
    <property type="match status" value="1"/>
</dbReference>
<protein>
    <recommendedName>
        <fullName evidence="1">Helix-hairpin-helix DNA-binding motif class 1 domain-containing protein</fullName>
    </recommendedName>
</protein>
<dbReference type="Pfam" id="PF12836">
    <property type="entry name" value="HHH_3"/>
    <property type="match status" value="1"/>
</dbReference>
<proteinExistence type="predicted"/>
<dbReference type="SMART" id="SM00278">
    <property type="entry name" value="HhH1"/>
    <property type="match status" value="2"/>
</dbReference>
<evidence type="ECO:0000259" key="1">
    <source>
        <dbReference type="SMART" id="SM00278"/>
    </source>
</evidence>
<feature type="domain" description="Helix-hairpin-helix DNA-binding motif class 1" evidence="1">
    <location>
        <begin position="68"/>
        <end position="87"/>
    </location>
</feature>
<dbReference type="GO" id="GO:0015627">
    <property type="term" value="C:type II protein secretion system complex"/>
    <property type="evidence" value="ECO:0007669"/>
    <property type="project" value="TreeGrafter"/>
</dbReference>
<dbReference type="InterPro" id="IPR003583">
    <property type="entry name" value="Hlx-hairpin-Hlx_DNA-bd_motif"/>
</dbReference>
<keyword evidence="3" id="KW-1185">Reference proteome</keyword>
<dbReference type="GO" id="GO:0006281">
    <property type="term" value="P:DNA repair"/>
    <property type="evidence" value="ECO:0007669"/>
    <property type="project" value="InterPro"/>
</dbReference>
<dbReference type="InterPro" id="IPR051675">
    <property type="entry name" value="Endo/Exo/Phosphatase_dom_1"/>
</dbReference>
<dbReference type="PANTHER" id="PTHR21180:SF32">
    <property type="entry name" value="ENDONUCLEASE_EXONUCLEASE_PHOSPHATASE FAMILY DOMAIN-CONTAINING PROTEIN 1"/>
    <property type="match status" value="1"/>
</dbReference>
<comment type="caution">
    <text evidence="2">The sequence shown here is derived from an EMBL/GenBank/DDBJ whole genome shotgun (WGS) entry which is preliminary data.</text>
</comment>
<dbReference type="EMBL" id="BDFE01000008">
    <property type="protein sequence ID" value="GAU07936.1"/>
    <property type="molecule type" value="Genomic_DNA"/>
</dbReference>
<organism evidence="2 3">
    <name type="scientific">Desulfoplanes formicivorans</name>
    <dbReference type="NCBI Taxonomy" id="1592317"/>
    <lineage>
        <taxon>Bacteria</taxon>
        <taxon>Pseudomonadati</taxon>
        <taxon>Thermodesulfobacteriota</taxon>
        <taxon>Desulfovibrionia</taxon>
        <taxon>Desulfovibrionales</taxon>
        <taxon>Desulfoplanaceae</taxon>
        <taxon>Desulfoplanes</taxon>
    </lineage>
</organism>
<dbReference type="InterPro" id="IPR004509">
    <property type="entry name" value="Competence_ComEA_HhH"/>
</dbReference>
<feature type="domain" description="Helix-hairpin-helix DNA-binding motif class 1" evidence="1">
    <location>
        <begin position="39"/>
        <end position="58"/>
    </location>
</feature>
<dbReference type="Proteomes" id="UP000095200">
    <property type="component" value="Unassembled WGS sequence"/>
</dbReference>
<name>A0A194AFS7_9BACT</name>
<reference evidence="3" key="1">
    <citation type="submission" date="2016-06" db="EMBL/GenBank/DDBJ databases">
        <title>Draft genome sequence of Desulfoplanes formicivorans strain Pf12B.</title>
        <authorList>
            <person name="Watanabe M."/>
            <person name="Kojima H."/>
            <person name="Fukui M."/>
        </authorList>
    </citation>
    <scope>NUCLEOTIDE SEQUENCE [LARGE SCALE GENOMIC DNA]</scope>
    <source>
        <strain evidence="3">Pf12B</strain>
    </source>
</reference>
<dbReference type="RefSeq" id="WP_218069953.1">
    <property type="nucleotide sequence ID" value="NZ_BDFE01000008.1"/>
</dbReference>
<dbReference type="STRING" id="1592317.DPF_0635"/>
<dbReference type="SUPFAM" id="SSF47781">
    <property type="entry name" value="RuvA domain 2-like"/>
    <property type="match status" value="1"/>
</dbReference>
<dbReference type="GO" id="GO:0003677">
    <property type="term" value="F:DNA binding"/>
    <property type="evidence" value="ECO:0007669"/>
    <property type="project" value="InterPro"/>
</dbReference>
<gene>
    <name evidence="2" type="ORF">DPF_0635</name>
</gene>
<dbReference type="GO" id="GO:0015628">
    <property type="term" value="P:protein secretion by the type II secretion system"/>
    <property type="evidence" value="ECO:0007669"/>
    <property type="project" value="TreeGrafter"/>
</dbReference>
<dbReference type="Gene3D" id="1.10.150.320">
    <property type="entry name" value="Photosystem II 12 kDa extrinsic protein"/>
    <property type="match status" value="1"/>
</dbReference>
<dbReference type="InterPro" id="IPR010994">
    <property type="entry name" value="RuvA_2-like"/>
</dbReference>
<sequence>MPSIKCRIAALFLVFSLMYVGLGTGLCMDKVNINTATEQQLADLPGIGPAIAKRIVTYRKDHPFKQIEDIMQVKGIGPKIFQKIKGLIKV</sequence>
<evidence type="ECO:0000313" key="2">
    <source>
        <dbReference type="EMBL" id="GAU07936.1"/>
    </source>
</evidence>
<evidence type="ECO:0000313" key="3">
    <source>
        <dbReference type="Proteomes" id="UP000095200"/>
    </source>
</evidence>
<accession>A0A194AFS7</accession>
<dbReference type="PANTHER" id="PTHR21180">
    <property type="entry name" value="ENDONUCLEASE/EXONUCLEASE/PHOSPHATASE FAMILY DOMAIN-CONTAINING PROTEIN 1"/>
    <property type="match status" value="1"/>
</dbReference>
<dbReference type="AlphaFoldDB" id="A0A194AFS7"/>